<dbReference type="OrthoDB" id="10413549at2759"/>
<comment type="caution">
    <text evidence="2">The sequence shown here is derived from an EMBL/GenBank/DDBJ whole genome shotgun (WGS) entry which is preliminary data.</text>
</comment>
<keyword evidence="3" id="KW-1185">Reference proteome</keyword>
<proteinExistence type="predicted"/>
<organism evidence="2 3">
    <name type="scientific">Trema orientale</name>
    <name type="common">Charcoal tree</name>
    <name type="synonym">Celtis orientalis</name>
    <dbReference type="NCBI Taxonomy" id="63057"/>
    <lineage>
        <taxon>Eukaryota</taxon>
        <taxon>Viridiplantae</taxon>
        <taxon>Streptophyta</taxon>
        <taxon>Embryophyta</taxon>
        <taxon>Tracheophyta</taxon>
        <taxon>Spermatophyta</taxon>
        <taxon>Magnoliopsida</taxon>
        <taxon>eudicotyledons</taxon>
        <taxon>Gunneridae</taxon>
        <taxon>Pentapetalae</taxon>
        <taxon>rosids</taxon>
        <taxon>fabids</taxon>
        <taxon>Rosales</taxon>
        <taxon>Cannabaceae</taxon>
        <taxon>Trema</taxon>
    </lineage>
</organism>
<dbReference type="Proteomes" id="UP000237000">
    <property type="component" value="Unassembled WGS sequence"/>
</dbReference>
<accession>A0A2P5DCB7</accession>
<gene>
    <name evidence="2" type="ORF">TorRG33x02_255780</name>
</gene>
<name>A0A2P5DCB7_TREOI</name>
<protein>
    <submittedName>
        <fullName evidence="2">Uncharacterized protein</fullName>
    </submittedName>
</protein>
<evidence type="ECO:0000313" key="3">
    <source>
        <dbReference type="Proteomes" id="UP000237000"/>
    </source>
</evidence>
<evidence type="ECO:0000256" key="1">
    <source>
        <dbReference type="SAM" id="SignalP"/>
    </source>
</evidence>
<feature type="chain" id="PRO_5015105100" evidence="1">
    <location>
        <begin position="24"/>
        <end position="71"/>
    </location>
</feature>
<sequence>MAFNIKLLVALLLIAVLATIAHAAGDSHGEYAFLWHNKCPNSHDHEFVKNSIKNLIESLSAVSSSGDGNYY</sequence>
<evidence type="ECO:0000313" key="2">
    <source>
        <dbReference type="EMBL" id="PON70890.1"/>
    </source>
</evidence>
<reference evidence="3" key="1">
    <citation type="submission" date="2016-06" db="EMBL/GenBank/DDBJ databases">
        <title>Parallel loss of symbiosis genes in relatives of nitrogen-fixing non-legume Parasponia.</title>
        <authorList>
            <person name="Van Velzen R."/>
            <person name="Holmer R."/>
            <person name="Bu F."/>
            <person name="Rutten L."/>
            <person name="Van Zeijl A."/>
            <person name="Liu W."/>
            <person name="Santuari L."/>
            <person name="Cao Q."/>
            <person name="Sharma T."/>
            <person name="Shen D."/>
            <person name="Roswanjaya Y."/>
            <person name="Wardhani T."/>
            <person name="Kalhor M.S."/>
            <person name="Jansen J."/>
            <person name="Van den Hoogen J."/>
            <person name="Gungor B."/>
            <person name="Hartog M."/>
            <person name="Hontelez J."/>
            <person name="Verver J."/>
            <person name="Yang W.-C."/>
            <person name="Schijlen E."/>
            <person name="Repin R."/>
            <person name="Schilthuizen M."/>
            <person name="Schranz E."/>
            <person name="Heidstra R."/>
            <person name="Miyata K."/>
            <person name="Fedorova E."/>
            <person name="Kohlen W."/>
            <person name="Bisseling T."/>
            <person name="Smit S."/>
            <person name="Geurts R."/>
        </authorList>
    </citation>
    <scope>NUCLEOTIDE SEQUENCE [LARGE SCALE GENOMIC DNA]</scope>
    <source>
        <strain evidence="3">cv. RG33-2</strain>
    </source>
</reference>
<dbReference type="EMBL" id="JXTC01000280">
    <property type="protein sequence ID" value="PON70890.1"/>
    <property type="molecule type" value="Genomic_DNA"/>
</dbReference>
<keyword evidence="1" id="KW-0732">Signal</keyword>
<dbReference type="InParanoid" id="A0A2P5DCB7"/>
<dbReference type="AlphaFoldDB" id="A0A2P5DCB7"/>
<feature type="signal peptide" evidence="1">
    <location>
        <begin position="1"/>
        <end position="23"/>
    </location>
</feature>